<dbReference type="AlphaFoldDB" id="A0A4Q9HRE6"/>
<evidence type="ECO:0000256" key="1">
    <source>
        <dbReference type="SAM" id="MobiDB-lite"/>
    </source>
</evidence>
<accession>A0A4Q9HRE6</accession>
<sequence>MERHRPGDDKAVHLGTSLLDTEQYPADELVARYRQRWEIELAFDEIKNHLGPGGPLRSRTPEAVRQELWALLAVHQAVRRFVHAAAASGPVLDADRLSYLRCVRIARRSVPSQHDTSRRSLTNAWKEACQEARSRLLPPRSGRDWPRAIKKPMRWPILRTRSGRSKVEPGRWAHNQTTKQRKHRGAGRPMPRAQPPWPPYNWSPLPAGSGGCSPPPSLMSCSQVRPW</sequence>
<keyword evidence="4" id="KW-1185">Reference proteome</keyword>
<organism evidence="3 4">
    <name type="scientific">Streptomyces kasugaensis</name>
    <dbReference type="NCBI Taxonomy" id="1946"/>
    <lineage>
        <taxon>Bacteria</taxon>
        <taxon>Bacillati</taxon>
        <taxon>Actinomycetota</taxon>
        <taxon>Actinomycetes</taxon>
        <taxon>Kitasatosporales</taxon>
        <taxon>Streptomycetaceae</taxon>
        <taxon>Streptomyces</taxon>
    </lineage>
</organism>
<dbReference type="EMBL" id="SIXH01000215">
    <property type="protein sequence ID" value="TBO57544.1"/>
    <property type="molecule type" value="Genomic_DNA"/>
</dbReference>
<dbReference type="RefSeq" id="WP_131124551.1">
    <property type="nucleotide sequence ID" value="NZ_SIXH01000215.1"/>
</dbReference>
<name>A0A4Q9HRE6_STRKA</name>
<dbReference type="GO" id="GO:0004803">
    <property type="term" value="F:transposase activity"/>
    <property type="evidence" value="ECO:0007669"/>
    <property type="project" value="InterPro"/>
</dbReference>
<gene>
    <name evidence="3" type="ORF">EYS09_22125</name>
</gene>
<dbReference type="SUPFAM" id="SSF53098">
    <property type="entry name" value="Ribonuclease H-like"/>
    <property type="match status" value="1"/>
</dbReference>
<comment type="caution">
    <text evidence="3">The sequence shown here is derived from an EMBL/GenBank/DDBJ whole genome shotgun (WGS) entry which is preliminary data.</text>
</comment>
<feature type="compositionally biased region" description="Pro residues" evidence="1">
    <location>
        <begin position="192"/>
        <end position="201"/>
    </location>
</feature>
<dbReference type="GO" id="GO:0006313">
    <property type="term" value="P:DNA transposition"/>
    <property type="evidence" value="ECO:0007669"/>
    <property type="project" value="InterPro"/>
</dbReference>
<dbReference type="InterPro" id="IPR002559">
    <property type="entry name" value="Transposase_11"/>
</dbReference>
<evidence type="ECO:0000313" key="4">
    <source>
        <dbReference type="Proteomes" id="UP000292452"/>
    </source>
</evidence>
<reference evidence="3 4" key="1">
    <citation type="submission" date="2019-02" db="EMBL/GenBank/DDBJ databases">
        <title>Draft Genome Sequence of Streptomyces sp. AM-2504, identified by 16S rRNA comparative analysis as a Streptomyces Kasugaensis strain.</title>
        <authorList>
            <person name="Napolioni V."/>
            <person name="Giuliodori A.M."/>
            <person name="Spurio R."/>
            <person name="Fabbretti A."/>
        </authorList>
    </citation>
    <scope>NUCLEOTIDE SEQUENCE [LARGE SCALE GENOMIC DNA]</scope>
    <source>
        <strain evidence="3 4">AM-2504</strain>
    </source>
</reference>
<feature type="region of interest" description="Disordered" evidence="1">
    <location>
        <begin position="164"/>
        <end position="227"/>
    </location>
</feature>
<dbReference type="GO" id="GO:0003677">
    <property type="term" value="F:DNA binding"/>
    <property type="evidence" value="ECO:0007669"/>
    <property type="project" value="InterPro"/>
</dbReference>
<dbReference type="Proteomes" id="UP000292452">
    <property type="component" value="Unassembled WGS sequence"/>
</dbReference>
<protein>
    <submittedName>
        <fullName evidence="3">IS4/IS5 family transposase</fullName>
    </submittedName>
</protein>
<dbReference type="Pfam" id="PF01609">
    <property type="entry name" value="DDE_Tnp_1"/>
    <property type="match status" value="1"/>
</dbReference>
<feature type="compositionally biased region" description="Low complexity" evidence="1">
    <location>
        <begin position="218"/>
        <end position="227"/>
    </location>
</feature>
<evidence type="ECO:0000313" key="3">
    <source>
        <dbReference type="EMBL" id="TBO57544.1"/>
    </source>
</evidence>
<dbReference type="InterPro" id="IPR012337">
    <property type="entry name" value="RNaseH-like_sf"/>
</dbReference>
<evidence type="ECO:0000259" key="2">
    <source>
        <dbReference type="Pfam" id="PF01609"/>
    </source>
</evidence>
<proteinExistence type="predicted"/>
<feature type="domain" description="Transposase IS4-like" evidence="2">
    <location>
        <begin position="16"/>
        <end position="74"/>
    </location>
</feature>